<evidence type="ECO:0000256" key="10">
    <source>
        <dbReference type="ARBA" id="ARBA00022692"/>
    </source>
</evidence>
<dbReference type="AlphaFoldDB" id="A0A918XEX3"/>
<dbReference type="PROSITE" id="PS50109">
    <property type="entry name" value="HIS_KIN"/>
    <property type="match status" value="1"/>
</dbReference>
<dbReference type="SUPFAM" id="SSF47384">
    <property type="entry name" value="Homodimeric domain of signal transducing histidine kinase"/>
    <property type="match status" value="1"/>
</dbReference>
<keyword evidence="14" id="KW-1133">Transmembrane helix</keyword>
<proteinExistence type="predicted"/>
<dbReference type="PANTHER" id="PTHR45453:SF1">
    <property type="entry name" value="PHOSPHATE REGULON SENSOR PROTEIN PHOR"/>
    <property type="match status" value="1"/>
</dbReference>
<name>A0A918XEX3_9GAMM</name>
<dbReference type="GO" id="GO:0005886">
    <property type="term" value="C:plasma membrane"/>
    <property type="evidence" value="ECO:0007669"/>
    <property type="project" value="UniProtKB-SubCell"/>
</dbReference>
<dbReference type="Pfam" id="PF11808">
    <property type="entry name" value="PhoR"/>
    <property type="match status" value="1"/>
</dbReference>
<dbReference type="FunFam" id="1.10.287.130:FF:000008">
    <property type="entry name" value="Two-component sensor histidine kinase"/>
    <property type="match status" value="1"/>
</dbReference>
<evidence type="ECO:0000256" key="13">
    <source>
        <dbReference type="ARBA" id="ARBA00022840"/>
    </source>
</evidence>
<dbReference type="GO" id="GO:0000155">
    <property type="term" value="F:phosphorelay sensor kinase activity"/>
    <property type="evidence" value="ECO:0007669"/>
    <property type="project" value="InterPro"/>
</dbReference>
<keyword evidence="16" id="KW-0472">Membrane</keyword>
<evidence type="ECO:0000256" key="16">
    <source>
        <dbReference type="ARBA" id="ARBA00023136"/>
    </source>
</evidence>
<dbReference type="Gene3D" id="3.30.565.10">
    <property type="entry name" value="Histidine kinase-like ATPase, C-terminal domain"/>
    <property type="match status" value="1"/>
</dbReference>
<dbReference type="InterPro" id="IPR004358">
    <property type="entry name" value="Sig_transdc_His_kin-like_C"/>
</dbReference>
<reference evidence="19" key="1">
    <citation type="journal article" date="2014" name="Int. J. Syst. Evol. Microbiol.">
        <title>Complete genome sequence of Corynebacterium casei LMG S-19264T (=DSM 44701T), isolated from a smear-ripened cheese.</title>
        <authorList>
            <consortium name="US DOE Joint Genome Institute (JGI-PGF)"/>
            <person name="Walter F."/>
            <person name="Albersmeier A."/>
            <person name="Kalinowski J."/>
            <person name="Ruckert C."/>
        </authorList>
    </citation>
    <scope>NUCLEOTIDE SEQUENCE</scope>
    <source>
        <strain evidence="19">KCTC 23430</strain>
    </source>
</reference>
<gene>
    <name evidence="19" type="primary">phoR</name>
    <name evidence="19" type="ORF">GCM10007053_08990</name>
</gene>
<organism evidence="19 20">
    <name type="scientific">Parahalioglobus pacificus</name>
    <dbReference type="NCBI Taxonomy" id="930806"/>
    <lineage>
        <taxon>Bacteria</taxon>
        <taxon>Pseudomonadati</taxon>
        <taxon>Pseudomonadota</taxon>
        <taxon>Gammaproteobacteria</taxon>
        <taxon>Cellvibrionales</taxon>
        <taxon>Halieaceae</taxon>
        <taxon>Parahalioglobus</taxon>
    </lineage>
</organism>
<dbReference type="InterPro" id="IPR003661">
    <property type="entry name" value="HisK_dim/P_dom"/>
</dbReference>
<dbReference type="EC" id="2.7.13.3" evidence="3"/>
<dbReference type="InterPro" id="IPR050351">
    <property type="entry name" value="BphY/WalK/GraS-like"/>
</dbReference>
<dbReference type="Gene3D" id="1.10.287.130">
    <property type="match status" value="1"/>
</dbReference>
<dbReference type="GO" id="GO:0005524">
    <property type="term" value="F:ATP binding"/>
    <property type="evidence" value="ECO:0007669"/>
    <property type="project" value="UniProtKB-KW"/>
</dbReference>
<evidence type="ECO:0000256" key="12">
    <source>
        <dbReference type="ARBA" id="ARBA00022777"/>
    </source>
</evidence>
<dbReference type="SMART" id="SM00091">
    <property type="entry name" value="PAS"/>
    <property type="match status" value="1"/>
</dbReference>
<comment type="function">
    <text evidence="17">Member of the two-component regulatory system PhoR/PhoB involved in the phosphate regulon genes expression. PhoR may function as a membrane-associated protein kinase that phosphorylates PhoB in response to environmental signals.</text>
</comment>
<dbReference type="InterPro" id="IPR014310">
    <property type="entry name" value="Sig_transdc_His_kinase_PhoR"/>
</dbReference>
<keyword evidence="13" id="KW-0067">ATP-binding</keyword>
<dbReference type="InterPro" id="IPR036890">
    <property type="entry name" value="HATPase_C_sf"/>
</dbReference>
<keyword evidence="20" id="KW-1185">Reference proteome</keyword>
<dbReference type="Gene3D" id="3.30.450.20">
    <property type="entry name" value="PAS domain"/>
    <property type="match status" value="1"/>
</dbReference>
<evidence type="ECO:0000256" key="9">
    <source>
        <dbReference type="ARBA" id="ARBA00022679"/>
    </source>
</evidence>
<dbReference type="CDD" id="cd00130">
    <property type="entry name" value="PAS"/>
    <property type="match status" value="1"/>
</dbReference>
<keyword evidence="12" id="KW-0418">Kinase</keyword>
<evidence type="ECO:0000256" key="8">
    <source>
        <dbReference type="ARBA" id="ARBA00022592"/>
    </source>
</evidence>
<dbReference type="FunFam" id="3.30.565.10:FF:000006">
    <property type="entry name" value="Sensor histidine kinase WalK"/>
    <property type="match status" value="1"/>
</dbReference>
<evidence type="ECO:0000259" key="18">
    <source>
        <dbReference type="PROSITE" id="PS50109"/>
    </source>
</evidence>
<dbReference type="GO" id="GO:0006817">
    <property type="term" value="P:phosphate ion transport"/>
    <property type="evidence" value="ECO:0007669"/>
    <property type="project" value="UniProtKB-KW"/>
</dbReference>
<evidence type="ECO:0000256" key="14">
    <source>
        <dbReference type="ARBA" id="ARBA00022989"/>
    </source>
</evidence>
<dbReference type="InterPro" id="IPR035965">
    <property type="entry name" value="PAS-like_dom_sf"/>
</dbReference>
<dbReference type="InterPro" id="IPR005467">
    <property type="entry name" value="His_kinase_dom"/>
</dbReference>
<comment type="catalytic activity">
    <reaction evidence="1">
        <text>ATP + protein L-histidine = ADP + protein N-phospho-L-histidine.</text>
        <dbReference type="EC" id="2.7.13.3"/>
    </reaction>
</comment>
<dbReference type="InterPro" id="IPR000014">
    <property type="entry name" value="PAS"/>
</dbReference>
<feature type="domain" description="Histidine kinase" evidence="18">
    <location>
        <begin position="155"/>
        <end position="370"/>
    </location>
</feature>
<keyword evidence="15" id="KW-0902">Two-component regulatory system</keyword>
<dbReference type="InterPro" id="IPR003594">
    <property type="entry name" value="HATPase_dom"/>
</dbReference>
<evidence type="ECO:0000256" key="5">
    <source>
        <dbReference type="ARBA" id="ARBA00022448"/>
    </source>
</evidence>
<comment type="caution">
    <text evidence="19">The sequence shown here is derived from an EMBL/GenBank/DDBJ whole genome shotgun (WGS) entry which is preliminary data.</text>
</comment>
<accession>A0A918XEX3</accession>
<evidence type="ECO:0000256" key="7">
    <source>
        <dbReference type="ARBA" id="ARBA00022553"/>
    </source>
</evidence>
<evidence type="ECO:0000256" key="11">
    <source>
        <dbReference type="ARBA" id="ARBA00022741"/>
    </source>
</evidence>
<evidence type="ECO:0000256" key="15">
    <source>
        <dbReference type="ARBA" id="ARBA00023012"/>
    </source>
</evidence>
<dbReference type="SMART" id="SM00388">
    <property type="entry name" value="HisKA"/>
    <property type="match status" value="1"/>
</dbReference>
<dbReference type="InterPro" id="IPR036097">
    <property type="entry name" value="HisK_dim/P_sf"/>
</dbReference>
<dbReference type="SUPFAM" id="SSF55874">
    <property type="entry name" value="ATPase domain of HSP90 chaperone/DNA topoisomerase II/histidine kinase"/>
    <property type="match status" value="1"/>
</dbReference>
<evidence type="ECO:0000256" key="4">
    <source>
        <dbReference type="ARBA" id="ARBA00019665"/>
    </source>
</evidence>
<evidence type="ECO:0000256" key="17">
    <source>
        <dbReference type="ARBA" id="ARBA00025207"/>
    </source>
</evidence>
<evidence type="ECO:0000256" key="2">
    <source>
        <dbReference type="ARBA" id="ARBA00004236"/>
    </source>
</evidence>
<dbReference type="CDD" id="cd00082">
    <property type="entry name" value="HisKA"/>
    <property type="match status" value="1"/>
</dbReference>
<evidence type="ECO:0000256" key="6">
    <source>
        <dbReference type="ARBA" id="ARBA00022475"/>
    </source>
</evidence>
<dbReference type="GO" id="GO:0004721">
    <property type="term" value="F:phosphoprotein phosphatase activity"/>
    <property type="evidence" value="ECO:0007669"/>
    <property type="project" value="InterPro"/>
</dbReference>
<evidence type="ECO:0000313" key="20">
    <source>
        <dbReference type="Proteomes" id="UP000644693"/>
    </source>
</evidence>
<dbReference type="PANTHER" id="PTHR45453">
    <property type="entry name" value="PHOSPHATE REGULON SENSOR PROTEIN PHOR"/>
    <property type="match status" value="1"/>
</dbReference>
<dbReference type="NCBIfam" id="TIGR02966">
    <property type="entry name" value="phoR_proteo"/>
    <property type="match status" value="1"/>
</dbReference>
<sequence length="370" mass="41585">MANPEADPPETYGIWGAIFDNIYLLQRRNREARTRLQSSLDYLQDSLSSMRDAAVIVDERGAIEWSNAAALQMLELRYPEDRGQPVANLIRIPSFQQYLQGEDFYAPLRTAGGSADQRFFEFEVSSFGAGDRLIFIRDVTDRVRLEQMRQDFVGNVSHELRTPLTVIKGYIDTFLGMGDALEPQYVRPLQQIDQQANRMENLLKDLLWLSRIESVSDDKTLEPVDIAAMITEMQDEISKGFPGRELLVNAETSDTVLGDFRELHSAISNLVINALKYSGQQDQVTVRWYREGEKLCLAVADQGLGIDASHIPRLTERFYRVDDSRSSRTGGTGLGLAIVKHVAAAHEAELQIESELGKGSVFKLVFHAPG</sequence>
<dbReference type="GO" id="GO:0016036">
    <property type="term" value="P:cellular response to phosphate starvation"/>
    <property type="evidence" value="ECO:0007669"/>
    <property type="project" value="TreeGrafter"/>
</dbReference>
<dbReference type="Proteomes" id="UP000644693">
    <property type="component" value="Unassembled WGS sequence"/>
</dbReference>
<reference evidence="19" key="2">
    <citation type="submission" date="2020-09" db="EMBL/GenBank/DDBJ databases">
        <authorList>
            <person name="Sun Q."/>
            <person name="Kim S."/>
        </authorList>
    </citation>
    <scope>NUCLEOTIDE SEQUENCE</scope>
    <source>
        <strain evidence="19">KCTC 23430</strain>
    </source>
</reference>
<dbReference type="PRINTS" id="PR00344">
    <property type="entry name" value="BCTRLSENSOR"/>
</dbReference>
<evidence type="ECO:0000313" key="19">
    <source>
        <dbReference type="EMBL" id="GHD29020.1"/>
    </source>
</evidence>
<dbReference type="Pfam" id="PF02518">
    <property type="entry name" value="HATPase_c"/>
    <property type="match status" value="1"/>
</dbReference>
<comment type="subcellular location">
    <subcellularLocation>
        <location evidence="2">Cell membrane</location>
    </subcellularLocation>
</comment>
<keyword evidence="10" id="KW-0812">Transmembrane</keyword>
<keyword evidence="9" id="KW-0808">Transferase</keyword>
<dbReference type="Pfam" id="PF00512">
    <property type="entry name" value="HisKA"/>
    <property type="match status" value="1"/>
</dbReference>
<keyword evidence="5" id="KW-0813">Transport</keyword>
<evidence type="ECO:0000256" key="3">
    <source>
        <dbReference type="ARBA" id="ARBA00012438"/>
    </source>
</evidence>
<dbReference type="InterPro" id="IPR021766">
    <property type="entry name" value="PhoR_N"/>
</dbReference>
<evidence type="ECO:0000256" key="1">
    <source>
        <dbReference type="ARBA" id="ARBA00000085"/>
    </source>
</evidence>
<dbReference type="SUPFAM" id="SSF55785">
    <property type="entry name" value="PYP-like sensor domain (PAS domain)"/>
    <property type="match status" value="1"/>
</dbReference>
<dbReference type="SMART" id="SM00387">
    <property type="entry name" value="HATPase_c"/>
    <property type="match status" value="1"/>
</dbReference>
<dbReference type="EMBL" id="BMYM01000001">
    <property type="protein sequence ID" value="GHD29020.1"/>
    <property type="molecule type" value="Genomic_DNA"/>
</dbReference>
<keyword evidence="11" id="KW-0547">Nucleotide-binding</keyword>
<protein>
    <recommendedName>
        <fullName evidence="4">Phosphate regulon sensor protein PhoR</fullName>
        <ecNumber evidence="3">2.7.13.3</ecNumber>
    </recommendedName>
</protein>
<keyword evidence="7" id="KW-0597">Phosphoprotein</keyword>
<keyword evidence="8" id="KW-0592">Phosphate transport</keyword>
<keyword evidence="6" id="KW-1003">Cell membrane</keyword>